<dbReference type="EMBL" id="LIXZ01000016">
    <property type="protein sequence ID" value="KPL58358.1"/>
    <property type="molecule type" value="Genomic_DNA"/>
</dbReference>
<evidence type="ECO:0000313" key="2">
    <source>
        <dbReference type="Proteomes" id="UP000050398"/>
    </source>
</evidence>
<organism evidence="1 2">
    <name type="scientific">Rossellomorea vietnamensis</name>
    <dbReference type="NCBI Taxonomy" id="218284"/>
    <lineage>
        <taxon>Bacteria</taxon>
        <taxon>Bacillati</taxon>
        <taxon>Bacillota</taxon>
        <taxon>Bacilli</taxon>
        <taxon>Bacillales</taxon>
        <taxon>Bacillaceae</taxon>
        <taxon>Rossellomorea</taxon>
    </lineage>
</organism>
<dbReference type="PATRIC" id="fig|218284.4.peg.1656"/>
<proteinExistence type="predicted"/>
<sequence>MGTVPALFFLLRAMGTGPLARLQGDEWWKHQMFVRGDIKGIRSIVILFIGEKGSMRTVPMLLIKEDVFV</sequence>
<protein>
    <submittedName>
        <fullName evidence="1">Uncharacterized protein</fullName>
    </submittedName>
</protein>
<comment type="caution">
    <text evidence="1">The sequence shown here is derived from an EMBL/GenBank/DDBJ whole genome shotgun (WGS) entry which is preliminary data.</text>
</comment>
<reference evidence="1 2" key="1">
    <citation type="submission" date="2015-08" db="EMBL/GenBank/DDBJ databases">
        <title>Draft Genome Sequence of Bacillus vietnamensis UCD-SED5.</title>
        <authorList>
            <person name="Lee R.D."/>
            <person name="Jospin G."/>
            <person name="Lang J.M."/>
            <person name="Coil D.A."/>
            <person name="Eisen J.A."/>
        </authorList>
    </citation>
    <scope>NUCLEOTIDE SEQUENCE [LARGE SCALE GENOMIC DNA]</scope>
    <source>
        <strain evidence="1 2">UCD-SED5</strain>
    </source>
</reference>
<accession>A0A0P6VUR5</accession>
<dbReference type="AlphaFoldDB" id="A0A0P6VUR5"/>
<evidence type="ECO:0000313" key="1">
    <source>
        <dbReference type="EMBL" id="KPL58358.1"/>
    </source>
</evidence>
<gene>
    <name evidence="1" type="ORF">AM506_17205</name>
</gene>
<name>A0A0P6VUR5_9BACI</name>
<dbReference type="Proteomes" id="UP000050398">
    <property type="component" value="Unassembled WGS sequence"/>
</dbReference>